<evidence type="ECO:0000313" key="2">
    <source>
        <dbReference type="EMBL" id="TDL14099.1"/>
    </source>
</evidence>
<proteinExistence type="predicted"/>
<dbReference type="VEuPathDB" id="FungiDB:BD410DRAFT_809997"/>
<evidence type="ECO:0000313" key="3">
    <source>
        <dbReference type="Proteomes" id="UP000294933"/>
    </source>
</evidence>
<name>A0A4Y7PHR7_9AGAM</name>
<dbReference type="AlphaFoldDB" id="A0A4Y7PHR7"/>
<keyword evidence="3" id="KW-1185">Reference proteome</keyword>
<feature type="coiled-coil region" evidence="1">
    <location>
        <begin position="49"/>
        <end position="76"/>
    </location>
</feature>
<dbReference type="EMBL" id="ML170392">
    <property type="protein sequence ID" value="TDL14099.1"/>
    <property type="molecule type" value="Genomic_DNA"/>
</dbReference>
<evidence type="ECO:0000256" key="1">
    <source>
        <dbReference type="SAM" id="Coils"/>
    </source>
</evidence>
<gene>
    <name evidence="2" type="ORF">BD410DRAFT_809997</name>
</gene>
<protein>
    <submittedName>
        <fullName evidence="2">Uncharacterized protein</fullName>
    </submittedName>
</protein>
<organism evidence="2 3">
    <name type="scientific">Rickenella mellea</name>
    <dbReference type="NCBI Taxonomy" id="50990"/>
    <lineage>
        <taxon>Eukaryota</taxon>
        <taxon>Fungi</taxon>
        <taxon>Dikarya</taxon>
        <taxon>Basidiomycota</taxon>
        <taxon>Agaricomycotina</taxon>
        <taxon>Agaricomycetes</taxon>
        <taxon>Hymenochaetales</taxon>
        <taxon>Rickenellaceae</taxon>
        <taxon>Rickenella</taxon>
    </lineage>
</organism>
<dbReference type="Proteomes" id="UP000294933">
    <property type="component" value="Unassembled WGS sequence"/>
</dbReference>
<reference evidence="2 3" key="1">
    <citation type="submission" date="2018-06" db="EMBL/GenBank/DDBJ databases">
        <title>A transcriptomic atlas of mushroom development highlights an independent origin of complex multicellularity.</title>
        <authorList>
            <consortium name="DOE Joint Genome Institute"/>
            <person name="Krizsan K."/>
            <person name="Almasi E."/>
            <person name="Merenyi Z."/>
            <person name="Sahu N."/>
            <person name="Viragh M."/>
            <person name="Koszo T."/>
            <person name="Mondo S."/>
            <person name="Kiss B."/>
            <person name="Balint B."/>
            <person name="Kues U."/>
            <person name="Barry K."/>
            <person name="Hegedus J.C."/>
            <person name="Henrissat B."/>
            <person name="Johnson J."/>
            <person name="Lipzen A."/>
            <person name="Ohm R."/>
            <person name="Nagy I."/>
            <person name="Pangilinan J."/>
            <person name="Yan J."/>
            <person name="Xiong Y."/>
            <person name="Grigoriev I.V."/>
            <person name="Hibbett D.S."/>
            <person name="Nagy L.G."/>
        </authorList>
    </citation>
    <scope>NUCLEOTIDE SEQUENCE [LARGE SCALE GENOMIC DNA]</scope>
    <source>
        <strain evidence="2 3">SZMC22713</strain>
    </source>
</reference>
<sequence>MASPHISESYLRKLLVFAVASLPAMQFAWKEFDPANMTDETVKASFTALPHLLDHLIEAEEQISNAEENGKEVEANVSISTQDMNQFLSNFFYGIVTTIRDRTNYITIFGLLKNI</sequence>
<keyword evidence="1" id="KW-0175">Coiled coil</keyword>
<accession>A0A4Y7PHR7</accession>